<feature type="compositionally biased region" description="Low complexity" evidence="7">
    <location>
        <begin position="530"/>
        <end position="544"/>
    </location>
</feature>
<accession>A0AAW1RHU4</accession>
<feature type="binding site" evidence="6">
    <location>
        <position position="613"/>
    </location>
    <ligand>
        <name>ATP</name>
        <dbReference type="ChEBI" id="CHEBI:30616"/>
    </ligand>
</feature>
<name>A0AAW1RHU4_9CHLO</name>
<evidence type="ECO:0000256" key="6">
    <source>
        <dbReference type="PROSITE-ProRule" id="PRU10141"/>
    </source>
</evidence>
<evidence type="ECO:0000256" key="9">
    <source>
        <dbReference type="SAM" id="SignalP"/>
    </source>
</evidence>
<dbReference type="GO" id="GO:0004674">
    <property type="term" value="F:protein serine/threonine kinase activity"/>
    <property type="evidence" value="ECO:0007669"/>
    <property type="project" value="UniProtKB-KW"/>
</dbReference>
<feature type="transmembrane region" description="Helical" evidence="8">
    <location>
        <begin position="456"/>
        <end position="478"/>
    </location>
</feature>
<dbReference type="SUPFAM" id="SSF56112">
    <property type="entry name" value="Protein kinase-like (PK-like)"/>
    <property type="match status" value="1"/>
</dbReference>
<dbReference type="EMBL" id="JALJOU010000036">
    <property type="protein sequence ID" value="KAK9833404.1"/>
    <property type="molecule type" value="Genomic_DNA"/>
</dbReference>
<evidence type="ECO:0000256" key="2">
    <source>
        <dbReference type="ARBA" id="ARBA00022679"/>
    </source>
</evidence>
<evidence type="ECO:0000313" key="11">
    <source>
        <dbReference type="EMBL" id="KAK9833404.1"/>
    </source>
</evidence>
<dbReference type="GO" id="GO:0005524">
    <property type="term" value="F:ATP binding"/>
    <property type="evidence" value="ECO:0007669"/>
    <property type="project" value="UniProtKB-UniRule"/>
</dbReference>
<dbReference type="InterPro" id="IPR000719">
    <property type="entry name" value="Prot_kinase_dom"/>
</dbReference>
<evidence type="ECO:0000259" key="10">
    <source>
        <dbReference type="PROSITE" id="PS50011"/>
    </source>
</evidence>
<keyword evidence="5 6" id="KW-0067">ATP-binding</keyword>
<keyword evidence="8" id="KW-0812">Transmembrane</keyword>
<dbReference type="AlphaFoldDB" id="A0AAW1RHU4"/>
<dbReference type="InterPro" id="IPR051681">
    <property type="entry name" value="Ser/Thr_Kinases-Pseudokinases"/>
</dbReference>
<proteinExistence type="predicted"/>
<keyword evidence="4" id="KW-0418">Kinase</keyword>
<feature type="domain" description="Protein kinase" evidence="10">
    <location>
        <begin position="585"/>
        <end position="840"/>
    </location>
</feature>
<dbReference type="InterPro" id="IPR011009">
    <property type="entry name" value="Kinase-like_dom_sf"/>
</dbReference>
<keyword evidence="2" id="KW-0808">Transferase</keyword>
<dbReference type="Gene3D" id="1.10.510.10">
    <property type="entry name" value="Transferase(Phosphotransferase) domain 1"/>
    <property type="match status" value="1"/>
</dbReference>
<feature type="region of interest" description="Disordered" evidence="7">
    <location>
        <begin position="493"/>
        <end position="572"/>
    </location>
</feature>
<dbReference type="Pfam" id="PF07714">
    <property type="entry name" value="PK_Tyr_Ser-Thr"/>
    <property type="match status" value="1"/>
</dbReference>
<dbReference type="PANTHER" id="PTHR44329:SF298">
    <property type="entry name" value="MIXED LINEAGE KINASE DOMAIN-LIKE PROTEIN"/>
    <property type="match status" value="1"/>
</dbReference>
<dbReference type="PROSITE" id="PS50011">
    <property type="entry name" value="PROTEIN_KINASE_DOM"/>
    <property type="match status" value="1"/>
</dbReference>
<evidence type="ECO:0000256" key="4">
    <source>
        <dbReference type="ARBA" id="ARBA00022777"/>
    </source>
</evidence>
<feature type="chain" id="PRO_5043362830" description="Protein kinase domain-containing protein" evidence="9">
    <location>
        <begin position="19"/>
        <end position="854"/>
    </location>
</feature>
<sequence>MLWLLAAAVLGLLHEAASQPFAPAPSPSLAAVQDLNLNNRIVPTPLRPTHLIEVNAEQRYVVMTNVTFATAALLPNSKSPLYGPYSALGNNAVPVANSLFGAPVQLTYADNPVQRGYARYPCIDFVQLYDFQGGCPPSLNVTGLRLGVNPGPYCWVNGTLPDIVAACDSIAMCDLLVYFPLGKSLSNQPGWPTSAFLKTARNPFNSSQLRFDADVLDPKGTDSYNSFNPLAVTYFKFEALLEGSVLKPSALTPSQVIAVMEVRNQTGSPTAVGTQLNQIIRNELSPHPSAAVLLEAAASQSRIRLDTSGRPAEAPSEAAGEALAAMVGLEAPAAAPAGAAVAAAAPGAAPAPAAAPPRRRHYSGPLSSTLVVLNLTFASASDAAKGQQALNSSSPQLLAALNRQLSAPASYVTLLYATSQQQLNISQAVVQAPAIVTPQGGSSGGGGGGLPVPAQIGIAVVATLVGVVAVVAGAWVFLSQRRRRRQPSGAALFAAGHEGKNGDAKTSTEGPNSGTGTAPNSGGGLQHGWSVSGSSNSAPDSGSRGLRHGTSGTMSLADGLGPPSHSRALLSNVDPSDIRLETREDGSLRVLGSGTYGKVYLGRWRWHGLVAVKQLIEADERREQAFVREAELLQALRHPNIVSFLGACLEPGRMLCVSEYQPNGNLEVAIRKDKERKDGKPRLLGWYMQGRPIAVDVARGLAFLHTHKILHMDIKSSNVLLTRTLAAKVSDVGIAKAMSSGEGVELTQARGSWAYMAPEVHDYRRPLVGSAADIYSYGVVLWEIVTGERPDKLRGLRAPEVPLECPQEAADLYLRCLSREPAERPTATEIVDAIMRMPKSASRGAPVPQPRPAA</sequence>
<evidence type="ECO:0000256" key="7">
    <source>
        <dbReference type="SAM" id="MobiDB-lite"/>
    </source>
</evidence>
<dbReference type="InterPro" id="IPR008271">
    <property type="entry name" value="Ser/Thr_kinase_AS"/>
</dbReference>
<dbReference type="Proteomes" id="UP001445335">
    <property type="component" value="Unassembled WGS sequence"/>
</dbReference>
<feature type="signal peptide" evidence="9">
    <location>
        <begin position="1"/>
        <end position="18"/>
    </location>
</feature>
<keyword evidence="12" id="KW-1185">Reference proteome</keyword>
<dbReference type="InterPro" id="IPR017441">
    <property type="entry name" value="Protein_kinase_ATP_BS"/>
</dbReference>
<keyword evidence="3 6" id="KW-0547">Nucleotide-binding</keyword>
<gene>
    <name evidence="11" type="ORF">WJX81_002354</name>
</gene>
<dbReference type="PROSITE" id="PS00107">
    <property type="entry name" value="PROTEIN_KINASE_ATP"/>
    <property type="match status" value="1"/>
</dbReference>
<dbReference type="PANTHER" id="PTHR44329">
    <property type="entry name" value="SERINE/THREONINE-PROTEIN KINASE TNNI3K-RELATED"/>
    <property type="match status" value="1"/>
</dbReference>
<dbReference type="InterPro" id="IPR001245">
    <property type="entry name" value="Ser-Thr/Tyr_kinase_cat_dom"/>
</dbReference>
<evidence type="ECO:0000256" key="8">
    <source>
        <dbReference type="SAM" id="Phobius"/>
    </source>
</evidence>
<protein>
    <recommendedName>
        <fullName evidence="10">Protein kinase domain-containing protein</fullName>
    </recommendedName>
</protein>
<comment type="caution">
    <text evidence="11">The sequence shown here is derived from an EMBL/GenBank/DDBJ whole genome shotgun (WGS) entry which is preliminary data.</text>
</comment>
<dbReference type="PROSITE" id="PS00108">
    <property type="entry name" value="PROTEIN_KINASE_ST"/>
    <property type="match status" value="1"/>
</dbReference>
<evidence type="ECO:0000256" key="1">
    <source>
        <dbReference type="ARBA" id="ARBA00022527"/>
    </source>
</evidence>
<feature type="compositionally biased region" description="Polar residues" evidence="7">
    <location>
        <begin position="504"/>
        <end position="520"/>
    </location>
</feature>
<organism evidence="11 12">
    <name type="scientific">Elliptochloris bilobata</name>
    <dbReference type="NCBI Taxonomy" id="381761"/>
    <lineage>
        <taxon>Eukaryota</taxon>
        <taxon>Viridiplantae</taxon>
        <taxon>Chlorophyta</taxon>
        <taxon>core chlorophytes</taxon>
        <taxon>Trebouxiophyceae</taxon>
        <taxon>Trebouxiophyceae incertae sedis</taxon>
        <taxon>Elliptochloris clade</taxon>
        <taxon>Elliptochloris</taxon>
    </lineage>
</organism>
<reference evidence="11 12" key="1">
    <citation type="journal article" date="2024" name="Nat. Commun.">
        <title>Phylogenomics reveals the evolutionary origins of lichenization in chlorophyte algae.</title>
        <authorList>
            <person name="Puginier C."/>
            <person name="Libourel C."/>
            <person name="Otte J."/>
            <person name="Skaloud P."/>
            <person name="Haon M."/>
            <person name="Grisel S."/>
            <person name="Petersen M."/>
            <person name="Berrin J.G."/>
            <person name="Delaux P.M."/>
            <person name="Dal Grande F."/>
            <person name="Keller J."/>
        </authorList>
    </citation>
    <scope>NUCLEOTIDE SEQUENCE [LARGE SCALE GENOMIC DNA]</scope>
    <source>
        <strain evidence="11 12">SAG 245.80</strain>
    </source>
</reference>
<keyword evidence="8" id="KW-1133">Transmembrane helix</keyword>
<dbReference type="SMART" id="SM00220">
    <property type="entry name" value="S_TKc"/>
    <property type="match status" value="1"/>
</dbReference>
<keyword evidence="9" id="KW-0732">Signal</keyword>
<keyword evidence="1" id="KW-0723">Serine/threonine-protein kinase</keyword>
<evidence type="ECO:0000313" key="12">
    <source>
        <dbReference type="Proteomes" id="UP001445335"/>
    </source>
</evidence>
<keyword evidence="8" id="KW-0472">Membrane</keyword>
<evidence type="ECO:0000256" key="3">
    <source>
        <dbReference type="ARBA" id="ARBA00022741"/>
    </source>
</evidence>
<evidence type="ECO:0000256" key="5">
    <source>
        <dbReference type="ARBA" id="ARBA00022840"/>
    </source>
</evidence>